<dbReference type="InterPro" id="IPR005475">
    <property type="entry name" value="Transketolase-like_Pyr-bd"/>
</dbReference>
<dbReference type="InterPro" id="IPR029061">
    <property type="entry name" value="THDP-binding"/>
</dbReference>
<dbReference type="Pfam" id="PF02779">
    <property type="entry name" value="Transket_pyr"/>
    <property type="match status" value="1"/>
</dbReference>
<dbReference type="SUPFAM" id="SSF52518">
    <property type="entry name" value="Thiamin diphosphate-binding fold (THDP-binding)"/>
    <property type="match status" value="1"/>
</dbReference>
<dbReference type="Gene3D" id="3.40.50.920">
    <property type="match status" value="1"/>
</dbReference>
<dbReference type="AlphaFoldDB" id="A0A2V4DVJ6"/>
<dbReference type="FunFam" id="3.40.50.970:FF:000129">
    <property type="entry name" value="Transketolase"/>
    <property type="match status" value="1"/>
</dbReference>
<organism evidence="5 6">
    <name type="scientific">Gilliamella apicola</name>
    <dbReference type="NCBI Taxonomy" id="1196095"/>
    <lineage>
        <taxon>Bacteria</taxon>
        <taxon>Pseudomonadati</taxon>
        <taxon>Pseudomonadota</taxon>
        <taxon>Gammaproteobacteria</taxon>
        <taxon>Orbales</taxon>
        <taxon>Orbaceae</taxon>
        <taxon>Gilliamella</taxon>
    </lineage>
</organism>
<proteinExistence type="inferred from homology"/>
<evidence type="ECO:0000313" key="5">
    <source>
        <dbReference type="EMBL" id="PXZ04820.1"/>
    </source>
</evidence>
<sequence>MKAPRDAIGKALIQLAENNFPITVIDCDLASSTRADQFAKNYPERFFEMGIAEASSLSFATGQSFEGLIPFFIDFAIFATGTVWTQLRQSCYANANIKIVGTHPGVDGGFDGASHHALEDIALTRVLPNLTVLSPADADEVYQAFEQAAKINGPVYIRVAREPMPVRDKTIVPRVNDIDAVIDEGNDFAIIFEGASYEQANDGYQKLSALGHKGKLIHLACIKPFNEEKFKSLCQQVNVIITVENHSINGGVGGLIAEQSMQNGILKPLIRIGVCDTFTESGKSSQLKDKYGISGQNICDQFLQVLS</sequence>
<reference evidence="5 6" key="1">
    <citation type="submission" date="2018-05" db="EMBL/GenBank/DDBJ databases">
        <title>Reference genomes for bee gut microbiota database.</title>
        <authorList>
            <person name="Ellegaard K.M."/>
        </authorList>
    </citation>
    <scope>NUCLEOTIDE SEQUENCE [LARGE SCALE GENOMIC DNA]</scope>
    <source>
        <strain evidence="5 6">ESL0177</strain>
    </source>
</reference>
<dbReference type="SUPFAM" id="SSF52922">
    <property type="entry name" value="TK C-terminal domain-like"/>
    <property type="match status" value="1"/>
</dbReference>
<evidence type="ECO:0000256" key="1">
    <source>
        <dbReference type="ARBA" id="ARBA00001964"/>
    </source>
</evidence>
<accession>A0A2V4DVJ6</accession>
<evidence type="ECO:0000256" key="3">
    <source>
        <dbReference type="ARBA" id="ARBA00023052"/>
    </source>
</evidence>
<dbReference type="PANTHER" id="PTHR43825">
    <property type="entry name" value="PYRUVATE DEHYDROGENASE E1 COMPONENT"/>
    <property type="match status" value="1"/>
</dbReference>
<comment type="similarity">
    <text evidence="2">Belongs to the transketolase family.</text>
</comment>
<feature type="domain" description="Transketolase-like pyrimidine-binding" evidence="4">
    <location>
        <begin position="2"/>
        <end position="166"/>
    </location>
</feature>
<dbReference type="InterPro" id="IPR009014">
    <property type="entry name" value="Transketo_C/PFOR_II"/>
</dbReference>
<dbReference type="RefSeq" id="WP_110424072.1">
    <property type="nucleotide sequence ID" value="NZ_QGLP01000005.1"/>
</dbReference>
<dbReference type="Pfam" id="PF02780">
    <property type="entry name" value="Transketolase_C"/>
    <property type="match status" value="1"/>
</dbReference>
<dbReference type="CDD" id="cd07033">
    <property type="entry name" value="TPP_PYR_DXS_TK_like"/>
    <property type="match status" value="1"/>
</dbReference>
<name>A0A2V4DVJ6_9GAMM</name>
<protein>
    <submittedName>
        <fullName evidence="5">Transketolase</fullName>
    </submittedName>
</protein>
<dbReference type="InterPro" id="IPR051157">
    <property type="entry name" value="PDH/Transketolase"/>
</dbReference>
<keyword evidence="3" id="KW-0786">Thiamine pyrophosphate</keyword>
<gene>
    <name evidence="5" type="ORF">DKK79_09525</name>
</gene>
<evidence type="ECO:0000259" key="4">
    <source>
        <dbReference type="SMART" id="SM00861"/>
    </source>
</evidence>
<dbReference type="InterPro" id="IPR033248">
    <property type="entry name" value="Transketolase_C"/>
</dbReference>
<dbReference type="Gene3D" id="3.40.50.970">
    <property type="match status" value="1"/>
</dbReference>
<dbReference type="Proteomes" id="UP000247483">
    <property type="component" value="Unassembled WGS sequence"/>
</dbReference>
<evidence type="ECO:0000313" key="6">
    <source>
        <dbReference type="Proteomes" id="UP000247483"/>
    </source>
</evidence>
<comment type="caution">
    <text evidence="5">The sequence shown here is derived from an EMBL/GenBank/DDBJ whole genome shotgun (WGS) entry which is preliminary data.</text>
</comment>
<comment type="cofactor">
    <cofactor evidence="1">
        <name>thiamine diphosphate</name>
        <dbReference type="ChEBI" id="CHEBI:58937"/>
    </cofactor>
</comment>
<dbReference type="EMBL" id="QGLP01000005">
    <property type="protein sequence ID" value="PXZ04820.1"/>
    <property type="molecule type" value="Genomic_DNA"/>
</dbReference>
<dbReference type="SMART" id="SM00861">
    <property type="entry name" value="Transket_pyr"/>
    <property type="match status" value="1"/>
</dbReference>
<dbReference type="PANTHER" id="PTHR43825:SF1">
    <property type="entry name" value="TRANSKETOLASE-LIKE PYRIMIDINE-BINDING DOMAIN-CONTAINING PROTEIN"/>
    <property type="match status" value="1"/>
</dbReference>
<evidence type="ECO:0000256" key="2">
    <source>
        <dbReference type="ARBA" id="ARBA00007131"/>
    </source>
</evidence>